<dbReference type="EC" id="6.3.2.2" evidence="5"/>
<comment type="catalytic activity">
    <reaction evidence="4 5">
        <text>L-cysteine + L-glutamate + ATP = gamma-L-glutamyl-L-cysteine + ADP + phosphate + H(+)</text>
        <dbReference type="Rhea" id="RHEA:13285"/>
        <dbReference type="ChEBI" id="CHEBI:15378"/>
        <dbReference type="ChEBI" id="CHEBI:29985"/>
        <dbReference type="ChEBI" id="CHEBI:30616"/>
        <dbReference type="ChEBI" id="CHEBI:35235"/>
        <dbReference type="ChEBI" id="CHEBI:43474"/>
        <dbReference type="ChEBI" id="CHEBI:58173"/>
        <dbReference type="ChEBI" id="CHEBI:456216"/>
        <dbReference type="EC" id="6.3.2.2"/>
    </reaction>
</comment>
<dbReference type="NCBIfam" id="TIGR02050">
    <property type="entry name" value="gshA_cyan_rel"/>
    <property type="match status" value="1"/>
</dbReference>
<dbReference type="AlphaFoldDB" id="A0A6H0SI59"/>
<proteinExistence type="inferred from homology"/>
<reference evidence="6 7" key="1">
    <citation type="submission" date="2018-09" db="EMBL/GenBank/DDBJ databases">
        <title>Glutamicibacter mishrai S5-52T (LMG 29155T = KCTC 39846T).</title>
        <authorList>
            <person name="Das S.K."/>
        </authorList>
    </citation>
    <scope>NUCLEOTIDE SEQUENCE [LARGE SCALE GENOMIC DNA]</scope>
    <source>
        <strain evidence="6 7">S5-52</strain>
    </source>
</reference>
<dbReference type="InterPro" id="IPR014746">
    <property type="entry name" value="Gln_synth/guanido_kin_cat_dom"/>
</dbReference>
<dbReference type="GO" id="GO:0042398">
    <property type="term" value="P:modified amino acid biosynthetic process"/>
    <property type="evidence" value="ECO:0007669"/>
    <property type="project" value="InterPro"/>
</dbReference>
<evidence type="ECO:0000256" key="1">
    <source>
        <dbReference type="ARBA" id="ARBA00022598"/>
    </source>
</evidence>
<keyword evidence="1 5" id="KW-0436">Ligase</keyword>
<name>A0A6H0SI59_9MICC</name>
<dbReference type="Proteomes" id="UP000502331">
    <property type="component" value="Chromosome"/>
</dbReference>
<dbReference type="EMBL" id="CP032549">
    <property type="protein sequence ID" value="QIV86826.1"/>
    <property type="molecule type" value="Genomic_DNA"/>
</dbReference>
<dbReference type="HAMAP" id="MF_01609">
    <property type="entry name" value="Glu_cys_ligase_2"/>
    <property type="match status" value="1"/>
</dbReference>
<dbReference type="InterPro" id="IPR006336">
    <property type="entry name" value="GCS2"/>
</dbReference>
<evidence type="ECO:0000256" key="5">
    <source>
        <dbReference type="HAMAP-Rule" id="MF_01609"/>
    </source>
</evidence>
<evidence type="ECO:0000256" key="3">
    <source>
        <dbReference type="ARBA" id="ARBA00022840"/>
    </source>
</evidence>
<dbReference type="Gene3D" id="3.30.590.20">
    <property type="match status" value="1"/>
</dbReference>
<protein>
    <recommendedName>
        <fullName evidence="5">Putative glutamate--cysteine ligase 2</fullName>
        <ecNumber evidence="5">6.3.2.2</ecNumber>
    </recommendedName>
    <alternativeName>
        <fullName evidence="5">Gamma-glutamylcysteine synthetase 2</fullName>
        <shortName evidence="5">GCS 2</shortName>
        <shortName evidence="5">Gamma-GCS 2</shortName>
    </alternativeName>
</protein>
<keyword evidence="3 5" id="KW-0067">ATP-binding</keyword>
<evidence type="ECO:0000256" key="2">
    <source>
        <dbReference type="ARBA" id="ARBA00022741"/>
    </source>
</evidence>
<comment type="function">
    <text evidence="5">ATP-dependent carboxylate-amine ligase which exhibits weak glutamate--cysteine ligase activity.</text>
</comment>
<comment type="similarity">
    <text evidence="5">Belongs to the glutamate--cysteine ligase type 2 family. YbdK subfamily.</text>
</comment>
<dbReference type="InterPro" id="IPR050141">
    <property type="entry name" value="GCL_type2/YbdK_subfam"/>
</dbReference>
<dbReference type="GO" id="GO:0005524">
    <property type="term" value="F:ATP binding"/>
    <property type="evidence" value="ECO:0007669"/>
    <property type="project" value="UniProtKB-KW"/>
</dbReference>
<dbReference type="PANTHER" id="PTHR36510">
    <property type="entry name" value="GLUTAMATE--CYSTEINE LIGASE 2-RELATED"/>
    <property type="match status" value="1"/>
</dbReference>
<keyword evidence="2 5" id="KW-0547">Nucleotide-binding</keyword>
<accession>A0A6H0SI59</accession>
<dbReference type="GO" id="GO:0004357">
    <property type="term" value="F:glutamate-cysteine ligase activity"/>
    <property type="evidence" value="ECO:0007669"/>
    <property type="project" value="UniProtKB-EC"/>
</dbReference>
<evidence type="ECO:0000313" key="7">
    <source>
        <dbReference type="Proteomes" id="UP000502331"/>
    </source>
</evidence>
<evidence type="ECO:0000256" key="4">
    <source>
        <dbReference type="ARBA" id="ARBA00048819"/>
    </source>
</evidence>
<dbReference type="SUPFAM" id="SSF55931">
    <property type="entry name" value="Glutamine synthetase/guanido kinase"/>
    <property type="match status" value="1"/>
</dbReference>
<dbReference type="InterPro" id="IPR011793">
    <property type="entry name" value="YbdK"/>
</dbReference>
<sequence length="359" mass="39432">MSTFGIEEEFFMFDAETGLPASVDQEPFRQALDSQRDGEVQNEFLACQVEHASSICEDRDQALHELGSFRRALASKAASSGLLVAGIGSAPMIPQQPPAFTDNARYQEIGKFISGIAAEHYMCGLHVHVSVPDPEAGVRALNFLRGWLPLLCALGANSPYWRGVDSSFSSWRTIHYRKWSVQGVPPYFADSRDYESRLARINGTAAVPDPGHIGWSARMSEKYPTVEIRVADSQLRAQDSVLLAVLLRGLVETAVAGEFEAVEYLPEVLDLSLWQAAKNGITGEQVDTETGAPIAVKELARRLLRIAEDALRAHGDYDFAVISLRNMLETGNGAVRQRAAFDRGAFMHLLANAHAEMQI</sequence>
<organism evidence="6 7">
    <name type="scientific">Glutamicibacter mishrai</name>
    <dbReference type="NCBI Taxonomy" id="1775880"/>
    <lineage>
        <taxon>Bacteria</taxon>
        <taxon>Bacillati</taxon>
        <taxon>Actinomycetota</taxon>
        <taxon>Actinomycetes</taxon>
        <taxon>Micrococcales</taxon>
        <taxon>Micrococcaceae</taxon>
        <taxon>Glutamicibacter</taxon>
    </lineage>
</organism>
<evidence type="ECO:0000313" key="6">
    <source>
        <dbReference type="EMBL" id="QIV86826.1"/>
    </source>
</evidence>
<keyword evidence="7" id="KW-1185">Reference proteome</keyword>
<dbReference type="Pfam" id="PF04107">
    <property type="entry name" value="GCS2"/>
    <property type="match status" value="1"/>
</dbReference>
<gene>
    <name evidence="6" type="ORF">D3791_06545</name>
</gene>
<dbReference type="PANTHER" id="PTHR36510:SF1">
    <property type="entry name" value="GLUTAMATE--CYSTEINE LIGASE 2-RELATED"/>
    <property type="match status" value="1"/>
</dbReference>
<dbReference type="RefSeq" id="WP_172511666.1">
    <property type="nucleotide sequence ID" value="NZ_CP032549.1"/>
</dbReference>